<keyword evidence="2" id="KW-1185">Reference proteome</keyword>
<protein>
    <submittedName>
        <fullName evidence="1">Uncharacterized protein</fullName>
    </submittedName>
</protein>
<evidence type="ECO:0000313" key="1">
    <source>
        <dbReference type="EMBL" id="RAH41124.1"/>
    </source>
</evidence>
<dbReference type="Proteomes" id="UP000249057">
    <property type="component" value="Unassembled WGS sequence"/>
</dbReference>
<sequence>MTSYFSSLTSSSAISNLGTRLNSLKRAITSGDERDDPDNEDCSHISNVLRAYYTEKGRPYPSWLPPDPKAPAPAPARVIATSQIPPGAAGGAPASSAYGRGGSGGSGSGGGGGGGLGDLWGDAGSATPPTSQTSSLRRGRMTAGGNNNSIHNSMGAPLSATASAPGGPIAHNSLSPTPSAMQQHPHHPAGGGRPLPSQRAGSYQTISGPVTGGGATQQPLERAASAQERLRARLHGGRSPSPGQNPSSRPGSPYVAGGADPSARKPVGMPGRR</sequence>
<dbReference type="EMBL" id="KZ825393">
    <property type="protein sequence ID" value="RAH41124.1"/>
    <property type="molecule type" value="Genomic_DNA"/>
</dbReference>
<gene>
    <name evidence="1" type="ORF">BO95DRAFT_447203</name>
</gene>
<accession>A0ACD1FVX0</accession>
<organism evidence="1 2">
    <name type="scientific">Aspergillus brunneoviolaceus CBS 621.78</name>
    <dbReference type="NCBI Taxonomy" id="1450534"/>
    <lineage>
        <taxon>Eukaryota</taxon>
        <taxon>Fungi</taxon>
        <taxon>Dikarya</taxon>
        <taxon>Ascomycota</taxon>
        <taxon>Pezizomycotina</taxon>
        <taxon>Eurotiomycetes</taxon>
        <taxon>Eurotiomycetidae</taxon>
        <taxon>Eurotiales</taxon>
        <taxon>Aspergillaceae</taxon>
        <taxon>Aspergillus</taxon>
        <taxon>Aspergillus subgen. Circumdati</taxon>
    </lineage>
</organism>
<name>A0ACD1FVX0_9EURO</name>
<reference evidence="1" key="1">
    <citation type="submission" date="2018-02" db="EMBL/GenBank/DDBJ databases">
        <title>The genomes of Aspergillus section Nigri reveals drivers in fungal speciation.</title>
        <authorList>
            <consortium name="DOE Joint Genome Institute"/>
            <person name="Vesth T.C."/>
            <person name="Nybo J."/>
            <person name="Theobald S."/>
            <person name="Brandl J."/>
            <person name="Frisvad J.C."/>
            <person name="Nielsen K.F."/>
            <person name="Lyhne E.K."/>
            <person name="Kogle M.E."/>
            <person name="Kuo A."/>
            <person name="Riley R."/>
            <person name="Clum A."/>
            <person name="Nolan M."/>
            <person name="Lipzen A."/>
            <person name="Salamov A."/>
            <person name="Henrissat B."/>
            <person name="Wiebenga A."/>
            <person name="De vries R.P."/>
            <person name="Grigoriev I.V."/>
            <person name="Mortensen U.H."/>
            <person name="Andersen M.R."/>
            <person name="Baker S.E."/>
        </authorList>
    </citation>
    <scope>NUCLEOTIDE SEQUENCE</scope>
    <source>
        <strain evidence="1">CBS 621.78</strain>
    </source>
</reference>
<proteinExistence type="predicted"/>
<evidence type="ECO:0000313" key="2">
    <source>
        <dbReference type="Proteomes" id="UP000249057"/>
    </source>
</evidence>